<evidence type="ECO:0000256" key="5">
    <source>
        <dbReference type="SAM" id="MobiDB-lite"/>
    </source>
</evidence>
<accession>A0A7I4ARV2</accession>
<feature type="region of interest" description="Disordered" evidence="5">
    <location>
        <begin position="72"/>
        <end position="107"/>
    </location>
</feature>
<feature type="domain" description="Translation initiation factor 3 C-terminal" evidence="7">
    <location>
        <begin position="185"/>
        <end position="219"/>
    </location>
</feature>
<dbReference type="InterPro" id="IPR036787">
    <property type="entry name" value="T_IF-3_N_sf"/>
</dbReference>
<evidence type="ECO:0000256" key="1">
    <source>
        <dbReference type="ARBA" id="ARBA00005439"/>
    </source>
</evidence>
<dbReference type="GO" id="GO:0009507">
    <property type="term" value="C:chloroplast"/>
    <property type="evidence" value="ECO:0007669"/>
    <property type="project" value="UniProtKB-SubCell"/>
</dbReference>
<keyword evidence="6" id="KW-0812">Transmembrane</keyword>
<keyword evidence="3 4" id="KW-0648">Protein biosynthesis</keyword>
<dbReference type="Gene3D" id="3.30.110.10">
    <property type="entry name" value="Translation initiation factor 3 (IF-3), C-terminal domain"/>
    <property type="match status" value="1"/>
</dbReference>
<feature type="compositionally biased region" description="Basic and acidic residues" evidence="5">
    <location>
        <begin position="92"/>
        <end position="101"/>
    </location>
</feature>
<dbReference type="InterPro" id="IPR036788">
    <property type="entry name" value="T_IF-3_C_sf"/>
</dbReference>
<feature type="domain" description="Translation initiation factor 3 N-terminal" evidence="8">
    <location>
        <begin position="107"/>
        <end position="175"/>
    </location>
</feature>
<evidence type="ECO:0000313" key="9">
    <source>
        <dbReference type="EnsemblPlants" id="Pp3c14_5800V3.3"/>
    </source>
</evidence>
<feature type="transmembrane region" description="Helical" evidence="6">
    <location>
        <begin position="223"/>
        <end position="249"/>
    </location>
</feature>
<dbReference type="Proteomes" id="UP000006727">
    <property type="component" value="Chromosome 14"/>
</dbReference>
<dbReference type="InterPro" id="IPR001288">
    <property type="entry name" value="Translation_initiation_fac_3"/>
</dbReference>
<keyword evidence="10" id="KW-1185">Reference proteome</keyword>
<dbReference type="NCBIfam" id="TIGR00168">
    <property type="entry name" value="infC"/>
    <property type="match status" value="1"/>
</dbReference>
<dbReference type="Gene3D" id="3.10.20.80">
    <property type="entry name" value="Translation initiation factor 3 (IF-3), N-terminal domain"/>
    <property type="match status" value="1"/>
</dbReference>
<evidence type="ECO:0000259" key="7">
    <source>
        <dbReference type="Pfam" id="PF00707"/>
    </source>
</evidence>
<reference evidence="9 10" key="2">
    <citation type="journal article" date="2018" name="Plant J.">
        <title>The Physcomitrella patens chromosome-scale assembly reveals moss genome structure and evolution.</title>
        <authorList>
            <person name="Lang D."/>
            <person name="Ullrich K.K."/>
            <person name="Murat F."/>
            <person name="Fuchs J."/>
            <person name="Jenkins J."/>
            <person name="Haas F.B."/>
            <person name="Piednoel M."/>
            <person name="Gundlach H."/>
            <person name="Van Bel M."/>
            <person name="Meyberg R."/>
            <person name="Vives C."/>
            <person name="Morata J."/>
            <person name="Symeonidi A."/>
            <person name="Hiss M."/>
            <person name="Muchero W."/>
            <person name="Kamisugi Y."/>
            <person name="Saleh O."/>
            <person name="Blanc G."/>
            <person name="Decker E.L."/>
            <person name="van Gessel N."/>
            <person name="Grimwood J."/>
            <person name="Hayes R.D."/>
            <person name="Graham S.W."/>
            <person name="Gunter L.E."/>
            <person name="McDaniel S.F."/>
            <person name="Hoernstein S.N.W."/>
            <person name="Larsson A."/>
            <person name="Li F.W."/>
            <person name="Perroud P.F."/>
            <person name="Phillips J."/>
            <person name="Ranjan P."/>
            <person name="Rokshar D.S."/>
            <person name="Rothfels C.J."/>
            <person name="Schneider L."/>
            <person name="Shu S."/>
            <person name="Stevenson D.W."/>
            <person name="Thummler F."/>
            <person name="Tillich M."/>
            <person name="Villarreal Aguilar J.C."/>
            <person name="Widiez T."/>
            <person name="Wong G.K."/>
            <person name="Wymore A."/>
            <person name="Zhang Y."/>
            <person name="Zimmer A.D."/>
            <person name="Quatrano R.S."/>
            <person name="Mayer K.F.X."/>
            <person name="Goodstein D."/>
            <person name="Casacuberta J.M."/>
            <person name="Vandepoele K."/>
            <person name="Reski R."/>
            <person name="Cuming A.C."/>
            <person name="Tuskan G.A."/>
            <person name="Maumus F."/>
            <person name="Salse J."/>
            <person name="Schmutz J."/>
            <person name="Rensing S.A."/>
        </authorList>
    </citation>
    <scope>NUCLEOTIDE SEQUENCE [LARGE SCALE GENOMIC DNA]</scope>
    <source>
        <strain evidence="9 10">cv. Gransden 2004</strain>
    </source>
</reference>
<reference evidence="9 10" key="1">
    <citation type="journal article" date="2008" name="Science">
        <title>The Physcomitrella genome reveals evolutionary insights into the conquest of land by plants.</title>
        <authorList>
            <person name="Rensing S."/>
            <person name="Lang D."/>
            <person name="Zimmer A."/>
            <person name="Terry A."/>
            <person name="Salamov A."/>
            <person name="Shapiro H."/>
            <person name="Nishiyama T."/>
            <person name="Perroud P.-F."/>
            <person name="Lindquist E."/>
            <person name="Kamisugi Y."/>
            <person name="Tanahashi T."/>
            <person name="Sakakibara K."/>
            <person name="Fujita T."/>
            <person name="Oishi K."/>
            <person name="Shin-I T."/>
            <person name="Kuroki Y."/>
            <person name="Toyoda A."/>
            <person name="Suzuki Y."/>
            <person name="Hashimoto A."/>
            <person name="Yamaguchi K."/>
            <person name="Sugano A."/>
            <person name="Kohara Y."/>
            <person name="Fujiyama A."/>
            <person name="Anterola A."/>
            <person name="Aoki S."/>
            <person name="Ashton N."/>
            <person name="Barbazuk W.B."/>
            <person name="Barker E."/>
            <person name="Bennetzen J."/>
            <person name="Bezanilla M."/>
            <person name="Blankenship R."/>
            <person name="Cho S.H."/>
            <person name="Dutcher S."/>
            <person name="Estelle M."/>
            <person name="Fawcett J.A."/>
            <person name="Gundlach H."/>
            <person name="Hanada K."/>
            <person name="Heyl A."/>
            <person name="Hicks K.A."/>
            <person name="Hugh J."/>
            <person name="Lohr M."/>
            <person name="Mayer K."/>
            <person name="Melkozernov A."/>
            <person name="Murata T."/>
            <person name="Nelson D."/>
            <person name="Pils B."/>
            <person name="Prigge M."/>
            <person name="Reiss B."/>
            <person name="Renner T."/>
            <person name="Rombauts S."/>
            <person name="Rushton P."/>
            <person name="Sanderfoot A."/>
            <person name="Schween G."/>
            <person name="Shiu S.-H."/>
            <person name="Stueber K."/>
            <person name="Theodoulou F.L."/>
            <person name="Tu H."/>
            <person name="Van de Peer Y."/>
            <person name="Verrier P.J."/>
            <person name="Waters E."/>
            <person name="Wood A."/>
            <person name="Yang L."/>
            <person name="Cove D."/>
            <person name="Cuming A."/>
            <person name="Hasebe M."/>
            <person name="Lucas S."/>
            <person name="Mishler D.B."/>
            <person name="Reski R."/>
            <person name="Grigoriev I."/>
            <person name="Quatrano R.S."/>
            <person name="Boore J.L."/>
        </authorList>
    </citation>
    <scope>NUCLEOTIDE SEQUENCE [LARGE SCALE GENOMIC DNA]</scope>
    <source>
        <strain evidence="9 10">cv. Gransden 2004</strain>
    </source>
</reference>
<keyword evidence="6" id="KW-1133">Transmembrane helix</keyword>
<dbReference type="EnsemblPlants" id="Pp3c14_5800V3.3">
    <property type="protein sequence ID" value="Pp3c14_5800V3.3"/>
    <property type="gene ID" value="Pp3c14_5800"/>
</dbReference>
<dbReference type="SUPFAM" id="SSF54364">
    <property type="entry name" value="Translation initiation factor IF3, N-terminal domain"/>
    <property type="match status" value="1"/>
</dbReference>
<evidence type="ECO:0000256" key="2">
    <source>
        <dbReference type="ARBA" id="ARBA00022540"/>
    </source>
</evidence>
<dbReference type="InterPro" id="IPR019813">
    <property type="entry name" value="Translation_initiation_fac3_CS"/>
</dbReference>
<evidence type="ECO:0000256" key="4">
    <source>
        <dbReference type="RuleBase" id="RU000646"/>
    </source>
</evidence>
<dbReference type="Pfam" id="PF00707">
    <property type="entry name" value="IF3_C"/>
    <property type="match status" value="1"/>
</dbReference>
<dbReference type="AlphaFoldDB" id="A0A7I4ARV2"/>
<comment type="subcellular location">
    <subcellularLocation>
        <location evidence="4">Plastid</location>
        <location evidence="4">Chloroplast</location>
    </subcellularLocation>
</comment>
<proteinExistence type="inferred from homology"/>
<organism evidence="9 10">
    <name type="scientific">Physcomitrium patens</name>
    <name type="common">Spreading-leaved earth moss</name>
    <name type="synonym">Physcomitrella patens</name>
    <dbReference type="NCBI Taxonomy" id="3218"/>
    <lineage>
        <taxon>Eukaryota</taxon>
        <taxon>Viridiplantae</taxon>
        <taxon>Streptophyta</taxon>
        <taxon>Embryophyta</taxon>
        <taxon>Bryophyta</taxon>
        <taxon>Bryophytina</taxon>
        <taxon>Bryopsida</taxon>
        <taxon>Funariidae</taxon>
        <taxon>Funariales</taxon>
        <taxon>Funariaceae</taxon>
        <taxon>Physcomitrium</taxon>
    </lineage>
</organism>
<dbReference type="PANTHER" id="PTHR10938:SF0">
    <property type="entry name" value="TRANSLATION INITIATION FACTOR IF-3, MITOCHONDRIAL"/>
    <property type="match status" value="1"/>
</dbReference>
<dbReference type="EMBL" id="ABEU02000014">
    <property type="status" value="NOT_ANNOTATED_CDS"/>
    <property type="molecule type" value="Genomic_DNA"/>
</dbReference>
<gene>
    <name evidence="9" type="primary">LOC112291549</name>
</gene>
<evidence type="ECO:0000259" key="8">
    <source>
        <dbReference type="Pfam" id="PF05198"/>
    </source>
</evidence>
<feature type="compositionally biased region" description="Low complexity" evidence="5">
    <location>
        <begin position="72"/>
        <end position="82"/>
    </location>
</feature>
<dbReference type="Pfam" id="PF05198">
    <property type="entry name" value="IF3_N"/>
    <property type="match status" value="1"/>
</dbReference>
<keyword evidence="2 4" id="KW-0396">Initiation factor</keyword>
<dbReference type="PANTHER" id="PTHR10938">
    <property type="entry name" value="TRANSLATION INITIATION FACTOR IF-3"/>
    <property type="match status" value="1"/>
</dbReference>
<protein>
    <recommendedName>
        <fullName evidence="4">Translation initiation factor IF-3</fullName>
    </recommendedName>
</protein>
<dbReference type="InterPro" id="IPR019814">
    <property type="entry name" value="Translation_initiation_fac_3_N"/>
</dbReference>
<keyword evidence="6" id="KW-0472">Membrane</keyword>
<dbReference type="PROSITE" id="PS00938">
    <property type="entry name" value="IF3"/>
    <property type="match status" value="1"/>
</dbReference>
<comment type="subunit">
    <text evidence="4">Monomer.</text>
</comment>
<dbReference type="Gramene" id="Pp3c14_5800V3.3">
    <property type="protein sequence ID" value="Pp3c14_5800V3.3"/>
    <property type="gene ID" value="Pp3c14_5800"/>
</dbReference>
<reference evidence="9" key="3">
    <citation type="submission" date="2020-12" db="UniProtKB">
        <authorList>
            <consortium name="EnsemblPlants"/>
        </authorList>
    </citation>
    <scope>IDENTIFICATION</scope>
</reference>
<evidence type="ECO:0000313" key="10">
    <source>
        <dbReference type="Proteomes" id="UP000006727"/>
    </source>
</evidence>
<dbReference type="InterPro" id="IPR019815">
    <property type="entry name" value="Translation_initiation_fac_3_C"/>
</dbReference>
<dbReference type="SUPFAM" id="SSF55200">
    <property type="entry name" value="Translation initiation factor IF3, C-terminal domain"/>
    <property type="match status" value="1"/>
</dbReference>
<dbReference type="GO" id="GO:0003743">
    <property type="term" value="F:translation initiation factor activity"/>
    <property type="evidence" value="ECO:0007669"/>
    <property type="project" value="UniProtKB-KW"/>
</dbReference>
<comment type="similarity">
    <text evidence="1 4">Belongs to the IF-3 family.</text>
</comment>
<evidence type="ECO:0000256" key="6">
    <source>
        <dbReference type="SAM" id="Phobius"/>
    </source>
</evidence>
<evidence type="ECO:0000256" key="3">
    <source>
        <dbReference type="ARBA" id="ARBA00022917"/>
    </source>
</evidence>
<comment type="function">
    <text evidence="4">IF-3 binds to the 30S ribosomal subunit and shifts the equilibrium between 70S ribosomes and their 50S and 30S subunits in favor of the free subunits, thus enhancing the availability of 30S subunits on which protein synthesis initiation begins.</text>
</comment>
<sequence>MAALGARRILAPGASLKPSSSVVIREDSACSTVSCCRFLSSNAGDVIEKRHPGGLVVGTSSCSRGRLVVVSRAGGSRPPAGARRPRPQNSRRSGDREEVKGDGTLLNGDITVPNVRLVDEEQNMVGVVPTAEALQRARNADLDLVAISLDADPPVCRIMDYSKFRYEAQKKKREAQKKALASRQDLKELKIRYNIDVHDYDVRLRSAKKFLKDGDKVDICHVIIFRLLLCIVIFGSFAMSSIPQLVAAFKNVTRIGMLSAGESSLSVQRTRNGFQGFSI</sequence>
<name>A0A7I4ARV2_PHYPA</name>